<dbReference type="Proteomes" id="UP000789920">
    <property type="component" value="Unassembled WGS sequence"/>
</dbReference>
<evidence type="ECO:0000313" key="2">
    <source>
        <dbReference type="Proteomes" id="UP000789920"/>
    </source>
</evidence>
<feature type="non-terminal residue" evidence="1">
    <location>
        <position position="112"/>
    </location>
</feature>
<keyword evidence="2" id="KW-1185">Reference proteome</keyword>
<feature type="non-terminal residue" evidence="1">
    <location>
        <position position="1"/>
    </location>
</feature>
<organism evidence="1 2">
    <name type="scientific">Racocetra persica</name>
    <dbReference type="NCBI Taxonomy" id="160502"/>
    <lineage>
        <taxon>Eukaryota</taxon>
        <taxon>Fungi</taxon>
        <taxon>Fungi incertae sedis</taxon>
        <taxon>Mucoromycota</taxon>
        <taxon>Glomeromycotina</taxon>
        <taxon>Glomeromycetes</taxon>
        <taxon>Diversisporales</taxon>
        <taxon>Gigasporaceae</taxon>
        <taxon>Racocetra</taxon>
    </lineage>
</organism>
<sequence length="112" mass="13132">KTEVITDDDFIDEMLFYGKVWGLAHIAINKCMLHRDNEFILLIKNYLNRVRTREEELVRLQEVVVSTSQNIVKNTEVSMIQLENPQKVVGRGRPKAASHHNKISRILQYKKQ</sequence>
<reference evidence="1" key="1">
    <citation type="submission" date="2021-06" db="EMBL/GenBank/DDBJ databases">
        <authorList>
            <person name="Kallberg Y."/>
            <person name="Tangrot J."/>
            <person name="Rosling A."/>
        </authorList>
    </citation>
    <scope>NUCLEOTIDE SEQUENCE</scope>
    <source>
        <strain evidence="1">MA461A</strain>
    </source>
</reference>
<protein>
    <submittedName>
        <fullName evidence="1">6161_t:CDS:1</fullName>
    </submittedName>
</protein>
<accession>A0ACA9S8B6</accession>
<dbReference type="EMBL" id="CAJVQC010098230">
    <property type="protein sequence ID" value="CAG8829957.1"/>
    <property type="molecule type" value="Genomic_DNA"/>
</dbReference>
<evidence type="ECO:0000313" key="1">
    <source>
        <dbReference type="EMBL" id="CAG8829957.1"/>
    </source>
</evidence>
<comment type="caution">
    <text evidence="1">The sequence shown here is derived from an EMBL/GenBank/DDBJ whole genome shotgun (WGS) entry which is preliminary data.</text>
</comment>
<gene>
    <name evidence="1" type="ORF">RPERSI_LOCUS27642</name>
</gene>
<name>A0ACA9S8B6_9GLOM</name>
<proteinExistence type="predicted"/>